<dbReference type="AlphaFoldDB" id="A0A1N7AU42"/>
<proteinExistence type="inferred from homology"/>
<dbReference type="GO" id="GO:0007165">
    <property type="term" value="P:signal transduction"/>
    <property type="evidence" value="ECO:0007669"/>
    <property type="project" value="UniProtKB-KW"/>
</dbReference>
<gene>
    <name evidence="7" type="ORF">SAMN05421829_11544</name>
</gene>
<keyword evidence="8" id="KW-1185">Reference proteome</keyword>
<organism evidence="7 8">
    <name type="scientific">Aromatoleum tolulyticum</name>
    <dbReference type="NCBI Taxonomy" id="34027"/>
    <lineage>
        <taxon>Bacteria</taxon>
        <taxon>Pseudomonadati</taxon>
        <taxon>Pseudomonadota</taxon>
        <taxon>Betaproteobacteria</taxon>
        <taxon>Rhodocyclales</taxon>
        <taxon>Rhodocyclaceae</taxon>
        <taxon>Aromatoleum</taxon>
    </lineage>
</organism>
<evidence type="ECO:0000256" key="1">
    <source>
        <dbReference type="ARBA" id="ARBA00023224"/>
    </source>
</evidence>
<dbReference type="Proteomes" id="UP000186819">
    <property type="component" value="Unassembled WGS sequence"/>
</dbReference>
<dbReference type="RefSeq" id="WP_076603733.1">
    <property type="nucleotide sequence ID" value="NZ_FTMD01000015.1"/>
</dbReference>
<dbReference type="PROSITE" id="PS50885">
    <property type="entry name" value="HAMP"/>
    <property type="match status" value="1"/>
</dbReference>
<comment type="similarity">
    <text evidence="2">Belongs to the methyl-accepting chemotaxis (MCP) protein family.</text>
</comment>
<dbReference type="PRINTS" id="PR00260">
    <property type="entry name" value="CHEMTRNSDUCR"/>
</dbReference>
<dbReference type="SUPFAM" id="SSF58104">
    <property type="entry name" value="Methyl-accepting chemotaxis protein (MCP) signaling domain"/>
    <property type="match status" value="1"/>
</dbReference>
<dbReference type="GO" id="GO:0016020">
    <property type="term" value="C:membrane"/>
    <property type="evidence" value="ECO:0007669"/>
    <property type="project" value="InterPro"/>
</dbReference>
<dbReference type="Pfam" id="PF00672">
    <property type="entry name" value="HAMP"/>
    <property type="match status" value="1"/>
</dbReference>
<dbReference type="PANTHER" id="PTHR32089">
    <property type="entry name" value="METHYL-ACCEPTING CHEMOTAXIS PROTEIN MCPB"/>
    <property type="match status" value="1"/>
</dbReference>
<feature type="domain" description="Methyl-accepting transducer" evidence="5">
    <location>
        <begin position="154"/>
        <end position="390"/>
    </location>
</feature>
<dbReference type="InterPro" id="IPR003660">
    <property type="entry name" value="HAMP_dom"/>
</dbReference>
<dbReference type="GO" id="GO:0006935">
    <property type="term" value="P:chemotaxis"/>
    <property type="evidence" value="ECO:0007669"/>
    <property type="project" value="InterPro"/>
</dbReference>
<feature type="transmembrane region" description="Helical" evidence="4">
    <location>
        <begin position="70"/>
        <end position="93"/>
    </location>
</feature>
<dbReference type="SMART" id="SM00283">
    <property type="entry name" value="MA"/>
    <property type="match status" value="1"/>
</dbReference>
<feature type="domain" description="HAMP" evidence="6">
    <location>
        <begin position="95"/>
        <end position="149"/>
    </location>
</feature>
<dbReference type="OrthoDB" id="2489132at2"/>
<dbReference type="STRING" id="34027.SAMN05421829_11544"/>
<name>A0A1N7AU42_9RHOO</name>
<accession>A0A1N7AU42</accession>
<keyword evidence="4" id="KW-0472">Membrane</keyword>
<evidence type="ECO:0000259" key="5">
    <source>
        <dbReference type="PROSITE" id="PS50111"/>
    </source>
</evidence>
<dbReference type="InterPro" id="IPR004090">
    <property type="entry name" value="Chemotax_Me-accpt_rcpt"/>
</dbReference>
<sequence length="599" mass="66180">MSSPESLYVSIEKTFWNSLTKKLCSFLLLWVINLVYLGVYASQQANLRTLLEKGRVPPELLTQAMTTLDAGWYLMLGLTAIALVACTGQILYLRHLIVRPVRLITDIFNEIARGEGDFSRDLPLVTHDELRDLASGYNDFATKMRQIIGDVRTMSVNIARDSVIVRSCVEESARDARRQGQLTEVVFSASTESTSAIESVSASTQQISASTTKNLEIARNSLGEMHEIASKINDVSEKVLHFNATVDDLSVRSESVKKIASLIREIADQTNLLALNAAIEAARAGEAGRGFAVVADEVRKLAERVNTAAVEITGNIDGMIGRVLTTRAENEIINADVLQAREVVTRSATHFRHMVGEFEVTGEQLLQIATAMEELSATNAQVHENVTAIHDLSGTVAEHMDESEDCAVKLARATESVQELVSRFKTGTGEFDHAVDQVRSFRDRVQAQLDEMRDGRVDVFDRRYQPIPDTFPQKFKVSWGDEYGRRCQKLLEECLGSIPGCVYAVAVNTDGYLSAHNLKYSKPLTGNRDTDLAGNRTCRKFDSPAEIRGARNTEPLLLQTFRRDTGEILCDLAMPVMVGGRHWGNVRVGLTAEALIAGR</sequence>
<dbReference type="Pfam" id="PF00015">
    <property type="entry name" value="MCPsignal"/>
    <property type="match status" value="1"/>
</dbReference>
<keyword evidence="4" id="KW-1133">Transmembrane helix</keyword>
<keyword evidence="4" id="KW-0812">Transmembrane</keyword>
<evidence type="ECO:0000259" key="6">
    <source>
        <dbReference type="PROSITE" id="PS50885"/>
    </source>
</evidence>
<dbReference type="CDD" id="cd06225">
    <property type="entry name" value="HAMP"/>
    <property type="match status" value="1"/>
</dbReference>
<evidence type="ECO:0000256" key="4">
    <source>
        <dbReference type="SAM" id="Phobius"/>
    </source>
</evidence>
<dbReference type="SMART" id="SM00304">
    <property type="entry name" value="HAMP"/>
    <property type="match status" value="3"/>
</dbReference>
<evidence type="ECO:0000313" key="7">
    <source>
        <dbReference type="EMBL" id="SIR42556.1"/>
    </source>
</evidence>
<dbReference type="Gene3D" id="1.10.287.950">
    <property type="entry name" value="Methyl-accepting chemotaxis protein"/>
    <property type="match status" value="1"/>
</dbReference>
<evidence type="ECO:0000256" key="3">
    <source>
        <dbReference type="PROSITE-ProRule" id="PRU00284"/>
    </source>
</evidence>
<dbReference type="InterPro" id="IPR004089">
    <property type="entry name" value="MCPsignal_dom"/>
</dbReference>
<evidence type="ECO:0000256" key="2">
    <source>
        <dbReference type="ARBA" id="ARBA00029447"/>
    </source>
</evidence>
<reference evidence="8" key="1">
    <citation type="submission" date="2017-01" db="EMBL/GenBank/DDBJ databases">
        <authorList>
            <person name="Varghese N."/>
            <person name="Submissions S."/>
        </authorList>
    </citation>
    <scope>NUCLEOTIDE SEQUENCE [LARGE SCALE GENOMIC DNA]</scope>
    <source>
        <strain evidence="8">ATCC 51758</strain>
    </source>
</reference>
<feature type="transmembrane region" description="Helical" evidence="4">
    <location>
        <begin position="23"/>
        <end position="41"/>
    </location>
</feature>
<protein>
    <submittedName>
        <fullName evidence="7">Methyl-accepting chemotaxis protein</fullName>
    </submittedName>
</protein>
<dbReference type="EMBL" id="FTMD01000015">
    <property type="protein sequence ID" value="SIR42556.1"/>
    <property type="molecule type" value="Genomic_DNA"/>
</dbReference>
<keyword evidence="1 3" id="KW-0807">Transducer</keyword>
<evidence type="ECO:0000313" key="8">
    <source>
        <dbReference type="Proteomes" id="UP000186819"/>
    </source>
</evidence>
<dbReference type="PANTHER" id="PTHR32089:SF112">
    <property type="entry name" value="LYSOZYME-LIKE PROTEIN-RELATED"/>
    <property type="match status" value="1"/>
</dbReference>
<dbReference type="PROSITE" id="PS50111">
    <property type="entry name" value="CHEMOTAXIS_TRANSDUC_2"/>
    <property type="match status" value="1"/>
</dbReference>
<dbReference type="GO" id="GO:0004888">
    <property type="term" value="F:transmembrane signaling receptor activity"/>
    <property type="evidence" value="ECO:0007669"/>
    <property type="project" value="InterPro"/>
</dbReference>